<dbReference type="GeneID" id="1473456"/>
<dbReference type="RefSeq" id="WP_011021579.1">
    <property type="nucleotide sequence ID" value="NC_003552.1"/>
</dbReference>
<evidence type="ECO:0000313" key="2">
    <source>
        <dbReference type="EMBL" id="AAM04981.1"/>
    </source>
</evidence>
<dbReference type="HOGENOM" id="CLU_520350_0_0_2"/>
<dbReference type="EnsemblBacteria" id="AAM04981">
    <property type="protein sequence ID" value="AAM04981"/>
    <property type="gene ID" value="MA_1568"/>
</dbReference>
<proteinExistence type="predicted"/>
<dbReference type="OrthoDB" id="136914at2157"/>
<name>Q8TQH5_METAC</name>
<evidence type="ECO:0000256" key="1">
    <source>
        <dbReference type="SAM" id="MobiDB-lite"/>
    </source>
</evidence>
<reference evidence="2 3" key="1">
    <citation type="journal article" date="2002" name="Genome Res.">
        <title>The genome of Methanosarcina acetivorans reveals extensive metabolic and physiological diversity.</title>
        <authorList>
            <person name="Galagan J.E."/>
            <person name="Nusbaum C."/>
            <person name="Roy A."/>
            <person name="Endrizzi M.G."/>
            <person name="Macdonald P."/>
            <person name="FitzHugh W."/>
            <person name="Calvo S."/>
            <person name="Engels R."/>
            <person name="Smirnov S."/>
            <person name="Atnoor D."/>
            <person name="Brown A."/>
            <person name="Allen N."/>
            <person name="Naylor J."/>
            <person name="Stange-Thomann N."/>
            <person name="DeArellano K."/>
            <person name="Johnson R."/>
            <person name="Linton L."/>
            <person name="McEwan P."/>
            <person name="McKernan K."/>
            <person name="Talamas J."/>
            <person name="Tirrell A."/>
            <person name="Ye W."/>
            <person name="Zimmer A."/>
            <person name="Barber R.D."/>
            <person name="Cann I."/>
            <person name="Graham D.E."/>
            <person name="Grahame D.A."/>
            <person name="Guss A."/>
            <person name="Hedderich R."/>
            <person name="Ingram-Smith C."/>
            <person name="Kuettner C.H."/>
            <person name="Krzycki J.A."/>
            <person name="Leigh J.A."/>
            <person name="Li W."/>
            <person name="Liu J."/>
            <person name="Mukhopadhyay B."/>
            <person name="Reeve J.N."/>
            <person name="Smith K."/>
            <person name="Springer T.A."/>
            <person name="Umayam L.A."/>
            <person name="White O."/>
            <person name="White R.H."/>
            <person name="de Macario E.C."/>
            <person name="Ferry J.G."/>
            <person name="Jarrell K.F."/>
            <person name="Jing H."/>
            <person name="Macario A.J.L."/>
            <person name="Paulsen I."/>
            <person name="Pritchett M."/>
            <person name="Sowers K.R."/>
            <person name="Swanson R.V."/>
            <person name="Zinder S.H."/>
            <person name="Lander E."/>
            <person name="Metcalf W.W."/>
            <person name="Birren B."/>
        </authorList>
    </citation>
    <scope>NUCLEOTIDE SEQUENCE [LARGE SCALE GENOMIC DNA]</scope>
    <source>
        <strain evidence="3">ATCC 35395 / DSM 2834 / JCM 12185 / C2A</strain>
    </source>
</reference>
<feature type="compositionally biased region" description="Acidic residues" evidence="1">
    <location>
        <begin position="473"/>
        <end position="504"/>
    </location>
</feature>
<dbReference type="Proteomes" id="UP000002487">
    <property type="component" value="Chromosome"/>
</dbReference>
<gene>
    <name evidence="2" type="ordered locus">MA_1568</name>
</gene>
<dbReference type="EMBL" id="AE010299">
    <property type="protein sequence ID" value="AAM04981.1"/>
    <property type="molecule type" value="Genomic_DNA"/>
</dbReference>
<keyword evidence="3" id="KW-1185">Reference proteome</keyword>
<sequence>MRFKRLEVSFLCAFLLTALIALPAYAQMGPGGNSGAGNSGIGNSGAGMGYGMAQGYGFAQYDGRFNGFGSLTFEEAADTFGIPVEDAISDLELPEDLDTQLTILEIEERYGVSGQEIASYMVMNMQQLNTTLNPRERLLMRQEAIQAMRAGRGYGMYFMRQGSFAYGNFTTFNFNESGAVEDFAVSGNLLFDSVEISDFEYLDEQVTETTAFYQGADSQVLIQDSPMGIFQVRAFADKTVTYDLAEGVTASLEENISSGLENAVPIKITADNFEGYLLFFRNPLAENPNVDINGTEAEISGDKITVKLVEDSVSMFRASPMQPSLMQTGYRYSNNYTYMNQVLNGGIATGRFGAEMALRAGSDYAPVTNYAPVGLKIRERDQDRIVLDVESELPDGRVVYINVDNETINLTNPDRLRLRYDGTVIEAADSIDELFAGGNNPLCYRQYENGTASIAVYIPQFSEHEIIIDLEPEGEEDSANLETAQDEEDLETGEPMAQDEEGETESSPAFELVFAVTGLAAAYGLRHRK</sequence>
<feature type="region of interest" description="Disordered" evidence="1">
    <location>
        <begin position="473"/>
        <end position="509"/>
    </location>
</feature>
<dbReference type="NCBIfam" id="TIGR04204">
    <property type="entry name" value="MAST_ArtA_sort"/>
    <property type="match status" value="1"/>
</dbReference>
<dbReference type="AlphaFoldDB" id="Q8TQH5"/>
<protein>
    <submittedName>
        <fullName evidence="2">Uncharacterized protein</fullName>
    </submittedName>
</protein>
<organism evidence="2 3">
    <name type="scientific">Methanosarcina acetivorans (strain ATCC 35395 / DSM 2834 / JCM 12185 / C2A)</name>
    <dbReference type="NCBI Taxonomy" id="188937"/>
    <lineage>
        <taxon>Archaea</taxon>
        <taxon>Methanobacteriati</taxon>
        <taxon>Methanobacteriota</taxon>
        <taxon>Stenosarchaea group</taxon>
        <taxon>Methanomicrobia</taxon>
        <taxon>Methanosarcinales</taxon>
        <taxon>Methanosarcinaceae</taxon>
        <taxon>Methanosarcina</taxon>
    </lineage>
</organism>
<dbReference type="InParanoid" id="Q8TQH5"/>
<accession>Q8TQH5</accession>
<evidence type="ECO:0000313" key="3">
    <source>
        <dbReference type="Proteomes" id="UP000002487"/>
    </source>
</evidence>
<dbReference type="InterPro" id="IPR026450">
    <property type="entry name" value="MAST_dom"/>
</dbReference>
<dbReference type="KEGG" id="mac:MA_1568"/>